<reference evidence="2" key="1">
    <citation type="submission" date="2021-02" db="EMBL/GenBank/DDBJ databases">
        <authorList>
            <person name="Dougan E. K."/>
            <person name="Rhodes N."/>
            <person name="Thang M."/>
            <person name="Chan C."/>
        </authorList>
    </citation>
    <scope>NUCLEOTIDE SEQUENCE</scope>
</reference>
<dbReference type="AlphaFoldDB" id="A0A813ITM3"/>
<feature type="compositionally biased region" description="Polar residues" evidence="1">
    <location>
        <begin position="218"/>
        <end position="229"/>
    </location>
</feature>
<feature type="region of interest" description="Disordered" evidence="1">
    <location>
        <begin position="59"/>
        <end position="90"/>
    </location>
</feature>
<feature type="compositionally biased region" description="Gly residues" evidence="1">
    <location>
        <begin position="318"/>
        <end position="328"/>
    </location>
</feature>
<comment type="caution">
    <text evidence="2">The sequence shown here is derived from an EMBL/GenBank/DDBJ whole genome shotgun (WGS) entry which is preliminary data.</text>
</comment>
<gene>
    <name evidence="2" type="ORF">PGLA2088_LOCUS11980</name>
</gene>
<feature type="region of interest" description="Disordered" evidence="1">
    <location>
        <begin position="1"/>
        <end position="42"/>
    </location>
</feature>
<sequence length="408" mass="42374">MVATASWPSPSPTDRRSAAAGLVDGGRTPLGQPIRRQRANAPGTFALWSPGLVPAFDSLPTVSTGSRTLAARPPPPVHSPSNAPSEPPRIGALPGVENLPPAATNSMGTSHVTGPSLPSLQALKEAPCDDHRSCSNLRSSGGHQAYVHPETSAPPLAPRAPHPAAAAGLRHLKPTLRSQPQLPAAPPGLSRLPPLSRGFNSYEVEAASPCAPEEDSEASGSLATSASQSDEFEDRQEEVLLGQVGIRPLVGIGPSIVRAYDEDYEEDSDYESADCCSPAARLTFLSPAAVVPPLAFLPAAVYAAEYVAVQPARMSMGDTGGGGSGGGRRPASAGAAAHRREWRVDSANGGVPTGQPPPEQHMYHSPLESARGPTACPWRNWNLEPSTSQAPLAAESDPFLDFCDPSPL</sequence>
<feature type="region of interest" description="Disordered" evidence="1">
    <location>
        <begin position="205"/>
        <end position="235"/>
    </location>
</feature>
<protein>
    <submittedName>
        <fullName evidence="2">Uncharacterized protein</fullName>
    </submittedName>
</protein>
<evidence type="ECO:0000313" key="3">
    <source>
        <dbReference type="Proteomes" id="UP000626109"/>
    </source>
</evidence>
<evidence type="ECO:0000313" key="2">
    <source>
        <dbReference type="EMBL" id="CAE8656122.1"/>
    </source>
</evidence>
<dbReference type="EMBL" id="CAJNNW010014012">
    <property type="protein sequence ID" value="CAE8656122.1"/>
    <property type="molecule type" value="Genomic_DNA"/>
</dbReference>
<feature type="region of interest" description="Disordered" evidence="1">
    <location>
        <begin position="129"/>
        <end position="163"/>
    </location>
</feature>
<organism evidence="2 3">
    <name type="scientific">Polarella glacialis</name>
    <name type="common">Dinoflagellate</name>
    <dbReference type="NCBI Taxonomy" id="89957"/>
    <lineage>
        <taxon>Eukaryota</taxon>
        <taxon>Sar</taxon>
        <taxon>Alveolata</taxon>
        <taxon>Dinophyceae</taxon>
        <taxon>Suessiales</taxon>
        <taxon>Suessiaceae</taxon>
        <taxon>Polarella</taxon>
    </lineage>
</organism>
<name>A0A813ITM3_POLGL</name>
<dbReference type="Proteomes" id="UP000626109">
    <property type="component" value="Unassembled WGS sequence"/>
</dbReference>
<feature type="region of interest" description="Disordered" evidence="1">
    <location>
        <begin position="318"/>
        <end position="408"/>
    </location>
</feature>
<accession>A0A813ITM3</accession>
<proteinExistence type="predicted"/>
<evidence type="ECO:0000256" key="1">
    <source>
        <dbReference type="SAM" id="MobiDB-lite"/>
    </source>
</evidence>